<protein>
    <submittedName>
        <fullName evidence="1">Uncharacterized protein</fullName>
    </submittedName>
</protein>
<organism evidence="1 2">
    <name type="scientific">Strigomonas culicis</name>
    <dbReference type="NCBI Taxonomy" id="28005"/>
    <lineage>
        <taxon>Eukaryota</taxon>
        <taxon>Discoba</taxon>
        <taxon>Euglenozoa</taxon>
        <taxon>Kinetoplastea</taxon>
        <taxon>Metakinetoplastina</taxon>
        <taxon>Trypanosomatida</taxon>
        <taxon>Trypanosomatidae</taxon>
        <taxon>Strigomonadinae</taxon>
        <taxon>Strigomonas</taxon>
    </lineage>
</organism>
<dbReference type="OrthoDB" id="1700726at2759"/>
<sequence length="59" mass="6655">MQQSGRAAGRKSFEIVQSLLLVNDEWTSANGALTAAMKLKRQVIDERYAEEIKALFLKE</sequence>
<keyword evidence="2" id="KW-1185">Reference proteome</keyword>
<dbReference type="EMBL" id="ATMH01001510">
    <property type="protein sequence ID" value="EPY34589.1"/>
    <property type="molecule type" value="Genomic_DNA"/>
</dbReference>
<evidence type="ECO:0000313" key="1">
    <source>
        <dbReference type="EMBL" id="EPY34589.1"/>
    </source>
</evidence>
<gene>
    <name evidence="1" type="ORF">STCU_01510</name>
</gene>
<evidence type="ECO:0000313" key="2">
    <source>
        <dbReference type="Proteomes" id="UP000015354"/>
    </source>
</evidence>
<dbReference type="Proteomes" id="UP000015354">
    <property type="component" value="Unassembled WGS sequence"/>
</dbReference>
<proteinExistence type="predicted"/>
<comment type="caution">
    <text evidence="1">The sequence shown here is derived from an EMBL/GenBank/DDBJ whole genome shotgun (WGS) entry which is preliminary data.</text>
</comment>
<reference evidence="1 2" key="1">
    <citation type="journal article" date="2013" name="PLoS ONE">
        <title>Predicting the Proteins of Angomonas deanei, Strigomonas culicis and Their Respective Endosymbionts Reveals New Aspects of the Trypanosomatidae Family.</title>
        <authorList>
            <person name="Motta M.C."/>
            <person name="Martins A.C."/>
            <person name="de Souza S.S."/>
            <person name="Catta-Preta C.M."/>
            <person name="Silva R."/>
            <person name="Klein C.C."/>
            <person name="de Almeida L.G."/>
            <person name="de Lima Cunha O."/>
            <person name="Ciapina L.P."/>
            <person name="Brocchi M."/>
            <person name="Colabardini A.C."/>
            <person name="de Araujo Lima B."/>
            <person name="Machado C.R."/>
            <person name="de Almeida Soares C.M."/>
            <person name="Probst C.M."/>
            <person name="de Menezes C.B."/>
            <person name="Thompson C.E."/>
            <person name="Bartholomeu D.C."/>
            <person name="Gradia D.F."/>
            <person name="Pavoni D.P."/>
            <person name="Grisard E.C."/>
            <person name="Fantinatti-Garboggini F."/>
            <person name="Marchini F.K."/>
            <person name="Rodrigues-Luiz G.F."/>
            <person name="Wagner G."/>
            <person name="Goldman G.H."/>
            <person name="Fietto J.L."/>
            <person name="Elias M.C."/>
            <person name="Goldman M.H."/>
            <person name="Sagot M.F."/>
            <person name="Pereira M."/>
            <person name="Stoco P.H."/>
            <person name="de Mendonca-Neto R.P."/>
            <person name="Teixeira S.M."/>
            <person name="Maciel T.E."/>
            <person name="de Oliveira Mendes T.A."/>
            <person name="Urmenyi T.P."/>
            <person name="de Souza W."/>
            <person name="Schenkman S."/>
            <person name="de Vasconcelos A.T."/>
        </authorList>
    </citation>
    <scope>NUCLEOTIDE SEQUENCE [LARGE SCALE GENOMIC DNA]</scope>
</reference>
<name>S9V0T1_9TRYP</name>
<accession>S9V0T1</accession>
<dbReference type="AlphaFoldDB" id="S9V0T1"/>